<proteinExistence type="predicted"/>
<name>A0A091C798_9ENTE</name>
<keyword evidence="1" id="KW-1133">Transmembrane helix</keyword>
<accession>A0A091C798</accession>
<feature type="transmembrane region" description="Helical" evidence="1">
    <location>
        <begin position="53"/>
        <end position="79"/>
    </location>
</feature>
<keyword evidence="4" id="KW-1185">Reference proteome</keyword>
<organism evidence="3 4">
    <name type="scientific">Tetragenococcus muriaticus 3MR10-3</name>
    <dbReference type="NCBI Taxonomy" id="1302648"/>
    <lineage>
        <taxon>Bacteria</taxon>
        <taxon>Bacillati</taxon>
        <taxon>Bacillota</taxon>
        <taxon>Bacilli</taxon>
        <taxon>Lactobacillales</taxon>
        <taxon>Enterococcaceae</taxon>
        <taxon>Tetragenococcus</taxon>
    </lineage>
</organism>
<keyword evidence="1" id="KW-0812">Transmembrane</keyword>
<dbReference type="RefSeq" id="WP_038022669.1">
    <property type="nucleotide sequence ID" value="NZ_JPVT01000065.1"/>
</dbReference>
<comment type="caution">
    <text evidence="3">The sequence shown here is derived from an EMBL/GenBank/DDBJ whole genome shotgun (WGS) entry which is preliminary data.</text>
</comment>
<reference evidence="3 4" key="1">
    <citation type="submission" date="2014-08" db="EMBL/GenBank/DDBJ databases">
        <title>Genome sequence of Tetragenococcus muriaticus.</title>
        <authorList>
            <person name="Chuea-nongthon C."/>
            <person name="Rodtong S."/>
            <person name="Yongsawatdigul J."/>
            <person name="Steele J.L."/>
            <person name="Liu X.-y."/>
            <person name="Speers J."/>
            <person name="Glasner J.D."/>
            <person name="Neeno-Eckwall E.C."/>
        </authorList>
    </citation>
    <scope>NUCLEOTIDE SEQUENCE [LARGE SCALE GENOMIC DNA]</scope>
    <source>
        <strain evidence="3 4">3MR10-3</strain>
    </source>
</reference>
<dbReference type="Proteomes" id="UP000029381">
    <property type="component" value="Unassembled WGS sequence"/>
</dbReference>
<dbReference type="EMBL" id="JPVT01000065">
    <property type="protein sequence ID" value="KFN91977.1"/>
    <property type="molecule type" value="Genomic_DNA"/>
</dbReference>
<evidence type="ECO:0000313" key="3">
    <source>
        <dbReference type="EMBL" id="KFN91977.1"/>
    </source>
</evidence>
<gene>
    <name evidence="3" type="ORF">TMU3MR103_0699</name>
</gene>
<feature type="domain" description="Zinc-ribbon" evidence="2">
    <location>
        <begin position="2"/>
        <end position="23"/>
    </location>
</feature>
<dbReference type="PATRIC" id="fig|1302648.3.peg.679"/>
<keyword evidence="1" id="KW-0472">Membrane</keyword>
<evidence type="ECO:0000259" key="2">
    <source>
        <dbReference type="Pfam" id="PF13240"/>
    </source>
</evidence>
<protein>
    <recommendedName>
        <fullName evidence="2">Zinc-ribbon domain-containing protein</fullName>
    </recommendedName>
</protein>
<dbReference type="AlphaFoldDB" id="A0A091C798"/>
<evidence type="ECO:0000256" key="1">
    <source>
        <dbReference type="SAM" id="Phobius"/>
    </source>
</evidence>
<evidence type="ECO:0000313" key="4">
    <source>
        <dbReference type="Proteomes" id="UP000029381"/>
    </source>
</evidence>
<sequence length="112" mass="12166">MYCSNCGNKIDEEVKFCPFCGASQVMSNDGGSTMNELKTNIDNGKQSGNLYRVIGWVSVAFSLFFLPPLLGAVSVIMGYLYRDHEEKQGTIIMIAGIAAAIFGMLLGSATYY</sequence>
<dbReference type="InterPro" id="IPR026870">
    <property type="entry name" value="Zinc_ribbon_dom"/>
</dbReference>
<feature type="transmembrane region" description="Helical" evidence="1">
    <location>
        <begin position="91"/>
        <end position="111"/>
    </location>
</feature>
<dbReference type="Pfam" id="PF13240">
    <property type="entry name" value="Zn_Ribbon_1"/>
    <property type="match status" value="1"/>
</dbReference>